<accession>A0A0K9NKJ6</accession>
<evidence type="ECO:0000313" key="1">
    <source>
        <dbReference type="EMBL" id="KMZ57123.1"/>
    </source>
</evidence>
<organism evidence="1 2">
    <name type="scientific">Zostera marina</name>
    <name type="common">Eelgrass</name>
    <dbReference type="NCBI Taxonomy" id="29655"/>
    <lineage>
        <taxon>Eukaryota</taxon>
        <taxon>Viridiplantae</taxon>
        <taxon>Streptophyta</taxon>
        <taxon>Embryophyta</taxon>
        <taxon>Tracheophyta</taxon>
        <taxon>Spermatophyta</taxon>
        <taxon>Magnoliopsida</taxon>
        <taxon>Liliopsida</taxon>
        <taxon>Zosteraceae</taxon>
        <taxon>Zostera</taxon>
    </lineage>
</organism>
<dbReference type="EMBL" id="LFYR01002109">
    <property type="protein sequence ID" value="KMZ57123.1"/>
    <property type="molecule type" value="Genomic_DNA"/>
</dbReference>
<evidence type="ECO:0000313" key="2">
    <source>
        <dbReference type="Proteomes" id="UP000036987"/>
    </source>
</evidence>
<reference evidence="2" key="1">
    <citation type="journal article" date="2016" name="Nature">
        <title>The genome of the seagrass Zostera marina reveals angiosperm adaptation to the sea.</title>
        <authorList>
            <person name="Olsen J.L."/>
            <person name="Rouze P."/>
            <person name="Verhelst B."/>
            <person name="Lin Y.-C."/>
            <person name="Bayer T."/>
            <person name="Collen J."/>
            <person name="Dattolo E."/>
            <person name="De Paoli E."/>
            <person name="Dittami S."/>
            <person name="Maumus F."/>
            <person name="Michel G."/>
            <person name="Kersting A."/>
            <person name="Lauritano C."/>
            <person name="Lohaus R."/>
            <person name="Toepel M."/>
            <person name="Tonon T."/>
            <person name="Vanneste K."/>
            <person name="Amirebrahimi M."/>
            <person name="Brakel J."/>
            <person name="Bostroem C."/>
            <person name="Chovatia M."/>
            <person name="Grimwood J."/>
            <person name="Jenkins J.W."/>
            <person name="Jueterbock A."/>
            <person name="Mraz A."/>
            <person name="Stam W.T."/>
            <person name="Tice H."/>
            <person name="Bornberg-Bauer E."/>
            <person name="Green P.J."/>
            <person name="Pearson G.A."/>
            <person name="Procaccini G."/>
            <person name="Duarte C.M."/>
            <person name="Schmutz J."/>
            <person name="Reusch T.B.H."/>
            <person name="Van de Peer Y."/>
        </authorList>
    </citation>
    <scope>NUCLEOTIDE SEQUENCE [LARGE SCALE GENOMIC DNA]</scope>
    <source>
        <strain evidence="2">cv. Finnish</strain>
    </source>
</reference>
<dbReference type="AlphaFoldDB" id="A0A0K9NKJ6"/>
<sequence length="120" mass="14286">MRASLERETMGTTSIRYDQEYMEKRQVFLRSYQFSRKKTVSERIHLSIARLRRIVMRRFRVFRKARRVVWSGLRKHVVCCGQSGFRRHIPSSFLLRGGRSLEFGSPPCHWAWTAATSTVY</sequence>
<name>A0A0K9NKJ6_ZOSMR</name>
<dbReference type="Proteomes" id="UP000036987">
    <property type="component" value="Unassembled WGS sequence"/>
</dbReference>
<gene>
    <name evidence="1" type="ORF">ZOSMA_89G00760</name>
</gene>
<proteinExistence type="predicted"/>
<keyword evidence="2" id="KW-1185">Reference proteome</keyword>
<dbReference type="OrthoDB" id="1914706at2759"/>
<protein>
    <submittedName>
        <fullName evidence="1">Uncharacterized protein</fullName>
    </submittedName>
</protein>
<comment type="caution">
    <text evidence="1">The sequence shown here is derived from an EMBL/GenBank/DDBJ whole genome shotgun (WGS) entry which is preliminary data.</text>
</comment>